<gene>
    <name evidence="1" type="ORF">GGR30_000563</name>
</gene>
<evidence type="ECO:0000313" key="1">
    <source>
        <dbReference type="EMBL" id="MBB4120668.1"/>
    </source>
</evidence>
<reference evidence="1 2" key="1">
    <citation type="submission" date="2020-08" db="EMBL/GenBank/DDBJ databases">
        <title>Genomic Encyclopedia of Type Strains, Phase IV (KMG-IV): sequencing the most valuable type-strain genomes for metagenomic binning, comparative biology and taxonomic classification.</title>
        <authorList>
            <person name="Goeker M."/>
        </authorList>
    </citation>
    <scope>NUCLEOTIDE SEQUENCE [LARGE SCALE GENOMIC DNA]</scope>
    <source>
        <strain evidence="1 2">DSM 28101</strain>
    </source>
</reference>
<organism evidence="1 2">
    <name type="scientific">Martelella radicis</name>
    <dbReference type="NCBI Taxonomy" id="1397476"/>
    <lineage>
        <taxon>Bacteria</taxon>
        <taxon>Pseudomonadati</taxon>
        <taxon>Pseudomonadota</taxon>
        <taxon>Alphaproteobacteria</taxon>
        <taxon>Hyphomicrobiales</taxon>
        <taxon>Aurantimonadaceae</taxon>
        <taxon>Martelella</taxon>
    </lineage>
</organism>
<comment type="caution">
    <text evidence="1">The sequence shown here is derived from an EMBL/GenBank/DDBJ whole genome shotgun (WGS) entry which is preliminary data.</text>
</comment>
<sequence>MHREKHFWHIGQNELTNVLLGVTGISCEPYFSFCFNGIHFRFPKIKASPMGCVGMKRSALTIPLLLFATACSGHSSSGIGPNSSGGTASGFIRERADGSYALGITADGAFCSAIYTDAEPNGSELRALSCTGGQGGNATVLYDGDGAPKSATYGGLEIGSGTVRF</sequence>
<dbReference type="PROSITE" id="PS51257">
    <property type="entry name" value="PROKAR_LIPOPROTEIN"/>
    <property type="match status" value="1"/>
</dbReference>
<evidence type="ECO:0000313" key="2">
    <source>
        <dbReference type="Proteomes" id="UP000530571"/>
    </source>
</evidence>
<dbReference type="Proteomes" id="UP000530571">
    <property type="component" value="Unassembled WGS sequence"/>
</dbReference>
<keyword evidence="2" id="KW-1185">Reference proteome</keyword>
<dbReference type="EMBL" id="JACIDZ010000001">
    <property type="protein sequence ID" value="MBB4120668.1"/>
    <property type="molecule type" value="Genomic_DNA"/>
</dbReference>
<accession>A0A7W6KIQ5</accession>
<protein>
    <submittedName>
        <fullName evidence="1">Uncharacterized protein</fullName>
    </submittedName>
</protein>
<dbReference type="AlphaFoldDB" id="A0A7W6KIQ5"/>
<name>A0A7W6KIQ5_9HYPH</name>
<proteinExistence type="predicted"/>
<dbReference type="RefSeq" id="WP_183482298.1">
    <property type="nucleotide sequence ID" value="NZ_JACIDZ010000001.1"/>
</dbReference>